<protein>
    <recommendedName>
        <fullName evidence="2">Endonuclease/exonuclease/phosphatase domain-containing protein</fullName>
    </recommendedName>
</protein>
<dbReference type="PANTHER" id="PTHR14859">
    <property type="entry name" value="CALCOFLUOR WHITE HYPERSENSITIVE PROTEIN PRECURSOR"/>
    <property type="match status" value="1"/>
</dbReference>
<evidence type="ECO:0000313" key="4">
    <source>
        <dbReference type="Proteomes" id="UP001208570"/>
    </source>
</evidence>
<dbReference type="InterPro" id="IPR036691">
    <property type="entry name" value="Endo/exonu/phosph_ase_sf"/>
</dbReference>
<evidence type="ECO:0000313" key="3">
    <source>
        <dbReference type="EMBL" id="KAK2143505.1"/>
    </source>
</evidence>
<reference evidence="3" key="1">
    <citation type="journal article" date="2023" name="Mol. Biol. Evol.">
        <title>Third-Generation Sequencing Reveals the Adaptive Role of the Epigenome in Three Deep-Sea Polychaetes.</title>
        <authorList>
            <person name="Perez M."/>
            <person name="Aroh O."/>
            <person name="Sun Y."/>
            <person name="Lan Y."/>
            <person name="Juniper S.K."/>
            <person name="Young C.R."/>
            <person name="Angers B."/>
            <person name="Qian P.Y."/>
        </authorList>
    </citation>
    <scope>NUCLEOTIDE SEQUENCE</scope>
    <source>
        <strain evidence="3">P08H-3</strain>
    </source>
</reference>
<sequence>MTLREAAYSPFLIYFALNLISVKPQMHSSDNRFLGEPHKQLLIDGLTGFGGVLNEWVTDMLSNHTDVKEIIKFAAKYARSRHPLAFPPSRGSDYTMQVRNISRLKLVYSADGQSPAMFGAVDPVLQQSFYVPLVWGLLYTFYIHLVLAEWPAVVLIHRFTILEYAGHSMYVLEHSFHRETSANKENHLHMPTDQSGCLVSREIKASVEVDQSEAGNHHLGQCSLGGENGRLSSTWSKFVQYKTVMSDNRMCVSREIPDQSYFEVETDHSNRRSYPSAKYKPGTTSGQSAAMSLGSGADAGRRNVSILSYNIWNTNSVSGRDKEYINRIKSLGKLCQRSEADVITFQEVRFQDDRGGHLGPNQLDHLSDLLPGYQFVYQPAQVQSDQLPGLTVEGVAIFSRHPIMYRSALMLSRNPKDVADSHQRVLMHAQIDIPIVGPIHVLTTHLSLSHEARLLSVTEISDYISSLAGPVFLSGDMNAEAHNDEVRFLAGKHSVFGRKMTDFHDIWEYQHKNCRHINETSDKEVMPKGLTFSALEHKLTKRIDLIFFKEHPRVMALDVMLVDNGLRGEKAASDHLGILAEFAVTADS</sequence>
<feature type="domain" description="Endonuclease/exonuclease/phosphatase" evidence="2">
    <location>
        <begin position="309"/>
        <end position="575"/>
    </location>
</feature>
<evidence type="ECO:0000256" key="1">
    <source>
        <dbReference type="SAM" id="MobiDB-lite"/>
    </source>
</evidence>
<dbReference type="EMBL" id="JAODUP010000837">
    <property type="protein sequence ID" value="KAK2143505.1"/>
    <property type="molecule type" value="Genomic_DNA"/>
</dbReference>
<dbReference type="PANTHER" id="PTHR14859:SF16">
    <property type="entry name" value="ENDONUCLEASE_EXONUCLEASE_PHOSPHATASE DOMAIN-CONTAINING PROTEIN"/>
    <property type="match status" value="1"/>
</dbReference>
<organism evidence="3 4">
    <name type="scientific">Paralvinella palmiformis</name>
    <dbReference type="NCBI Taxonomy" id="53620"/>
    <lineage>
        <taxon>Eukaryota</taxon>
        <taxon>Metazoa</taxon>
        <taxon>Spiralia</taxon>
        <taxon>Lophotrochozoa</taxon>
        <taxon>Annelida</taxon>
        <taxon>Polychaeta</taxon>
        <taxon>Sedentaria</taxon>
        <taxon>Canalipalpata</taxon>
        <taxon>Terebellida</taxon>
        <taxon>Terebelliformia</taxon>
        <taxon>Alvinellidae</taxon>
        <taxon>Paralvinella</taxon>
    </lineage>
</organism>
<dbReference type="InterPro" id="IPR005135">
    <property type="entry name" value="Endo/exonuclease/phosphatase"/>
</dbReference>
<dbReference type="Gene3D" id="3.60.10.10">
    <property type="entry name" value="Endonuclease/exonuclease/phosphatase"/>
    <property type="match status" value="1"/>
</dbReference>
<comment type="caution">
    <text evidence="3">The sequence shown here is derived from an EMBL/GenBank/DDBJ whole genome shotgun (WGS) entry which is preliminary data.</text>
</comment>
<gene>
    <name evidence="3" type="ORF">LSH36_837g01037</name>
</gene>
<proteinExistence type="predicted"/>
<dbReference type="InterPro" id="IPR051916">
    <property type="entry name" value="GPI-anchor_lipid_remodeler"/>
</dbReference>
<keyword evidence="4" id="KW-1185">Reference proteome</keyword>
<dbReference type="GO" id="GO:0006506">
    <property type="term" value="P:GPI anchor biosynthetic process"/>
    <property type="evidence" value="ECO:0007669"/>
    <property type="project" value="TreeGrafter"/>
</dbReference>
<dbReference type="SUPFAM" id="SSF56219">
    <property type="entry name" value="DNase I-like"/>
    <property type="match status" value="1"/>
</dbReference>
<evidence type="ECO:0000259" key="2">
    <source>
        <dbReference type="Pfam" id="PF03372"/>
    </source>
</evidence>
<dbReference type="AlphaFoldDB" id="A0AAD9J065"/>
<dbReference type="Pfam" id="PF03372">
    <property type="entry name" value="Exo_endo_phos"/>
    <property type="match status" value="1"/>
</dbReference>
<accession>A0AAD9J065</accession>
<dbReference type="GO" id="GO:0016020">
    <property type="term" value="C:membrane"/>
    <property type="evidence" value="ECO:0007669"/>
    <property type="project" value="GOC"/>
</dbReference>
<dbReference type="GO" id="GO:0005783">
    <property type="term" value="C:endoplasmic reticulum"/>
    <property type="evidence" value="ECO:0007669"/>
    <property type="project" value="TreeGrafter"/>
</dbReference>
<dbReference type="Proteomes" id="UP001208570">
    <property type="component" value="Unassembled WGS sequence"/>
</dbReference>
<name>A0AAD9J065_9ANNE</name>
<dbReference type="GO" id="GO:0003824">
    <property type="term" value="F:catalytic activity"/>
    <property type="evidence" value="ECO:0007669"/>
    <property type="project" value="InterPro"/>
</dbReference>
<feature type="region of interest" description="Disordered" evidence="1">
    <location>
        <begin position="264"/>
        <end position="297"/>
    </location>
</feature>